<evidence type="ECO:0000256" key="12">
    <source>
        <dbReference type="PIRSR" id="PIRSR607828-1"/>
    </source>
</evidence>
<comment type="subcellular location">
    <subcellularLocation>
        <location evidence="1 14">Cytoplasm</location>
    </subcellularLocation>
</comment>
<dbReference type="Proteomes" id="UP000663829">
    <property type="component" value="Unassembled WGS sequence"/>
</dbReference>
<keyword evidence="6 14" id="KW-0963">Cytoplasm</keyword>
<comment type="similarity">
    <text evidence="3 14">Belongs to the myo-inositol oxygenase family.</text>
</comment>
<accession>A0A813V4I6</accession>
<evidence type="ECO:0000256" key="1">
    <source>
        <dbReference type="ARBA" id="ARBA00004496"/>
    </source>
</evidence>
<feature type="binding site" evidence="12">
    <location>
        <begin position="136"/>
        <end position="137"/>
    </location>
    <ligand>
        <name>substrate</name>
    </ligand>
</feature>
<feature type="binding site" evidence="13">
    <location>
        <position position="118"/>
    </location>
    <ligand>
        <name>Fe cation</name>
        <dbReference type="ChEBI" id="CHEBI:24875"/>
        <label>1</label>
    </ligand>
</feature>
<evidence type="ECO:0000313" key="17">
    <source>
        <dbReference type="EMBL" id="CAF3585601.1"/>
    </source>
</evidence>
<keyword evidence="19" id="KW-1185">Reference proteome</keyword>
<evidence type="ECO:0000313" key="18">
    <source>
        <dbReference type="EMBL" id="CAF3623793.1"/>
    </source>
</evidence>
<dbReference type="EMBL" id="CAJNOK010001262">
    <property type="protein sequence ID" value="CAF0802193.1"/>
    <property type="molecule type" value="Genomic_DNA"/>
</dbReference>
<reference evidence="16" key="1">
    <citation type="submission" date="2021-02" db="EMBL/GenBank/DDBJ databases">
        <authorList>
            <person name="Nowell W R."/>
        </authorList>
    </citation>
    <scope>NUCLEOTIDE SEQUENCE</scope>
</reference>
<feature type="binding site" evidence="13">
    <location>
        <position position="93"/>
    </location>
    <ligand>
        <name>Fe cation</name>
        <dbReference type="ChEBI" id="CHEBI:24875"/>
        <label>1</label>
    </ligand>
</feature>
<evidence type="ECO:0000313" key="19">
    <source>
        <dbReference type="Proteomes" id="UP000663829"/>
    </source>
</evidence>
<dbReference type="AlphaFoldDB" id="A0A813V4I6"/>
<evidence type="ECO:0000256" key="2">
    <source>
        <dbReference type="ARBA" id="ARBA00005167"/>
    </source>
</evidence>
<evidence type="ECO:0000256" key="11">
    <source>
        <dbReference type="ARBA" id="ARBA00048271"/>
    </source>
</evidence>
<dbReference type="EC" id="1.13.99.1" evidence="4 14"/>
<dbReference type="SUPFAM" id="SSF109604">
    <property type="entry name" value="HD-domain/PDEase-like"/>
    <property type="match status" value="1"/>
</dbReference>
<feature type="binding site" evidence="12">
    <location>
        <position position="19"/>
    </location>
    <ligand>
        <name>substrate</name>
    </ligand>
</feature>
<dbReference type="PANTHER" id="PTHR12588">
    <property type="entry name" value="MYOINOSITOL OXYGENASE"/>
    <property type="match status" value="1"/>
</dbReference>
<dbReference type="Proteomes" id="UP000677228">
    <property type="component" value="Unassembled WGS sequence"/>
</dbReference>
<dbReference type="Pfam" id="PF05153">
    <property type="entry name" value="MIOX"/>
    <property type="match status" value="1"/>
</dbReference>
<evidence type="ECO:0000256" key="6">
    <source>
        <dbReference type="ARBA" id="ARBA00022490"/>
    </source>
</evidence>
<comment type="cofactor">
    <cofactor evidence="13 14">
        <name>Fe cation</name>
        <dbReference type="ChEBI" id="CHEBI:24875"/>
    </cofactor>
    <text evidence="13 14">Binds 2 iron ions per subunit.</text>
</comment>
<proteinExistence type="inferred from homology"/>
<dbReference type="EMBL" id="CAJNOQ010000767">
    <property type="protein sequence ID" value="CAF0836560.1"/>
    <property type="molecule type" value="Genomic_DNA"/>
</dbReference>
<feature type="binding site" evidence="12">
    <location>
        <begin position="80"/>
        <end position="82"/>
    </location>
    <ligand>
        <name>substrate</name>
    </ligand>
</feature>
<sequence>MSLSNPIPLTDVDTEKKFRNFVEITDKIDPIAARVYNTYLSMHTHQCVDYVKQRYDVWLKFNHAQMSVYDALEQLSTIVDESDPDVDVPNVYHAFQTAESIRKQYPNDDWFHLVGLIHDVGKIMALYGEPQWSTVGDTFPVGCRFSDEIVYSSTTFKDNPDIKKPLYSSQYGIYTPNCGLENVMMSWGHDEYLYRVLKNHQQCTLPDEAFYIIRYHSFYPWHTNGAYMYLCNEKDLQMLKLVQKFQKFDLYTKDDEALPDLDELKGYYQNLIKKYIPGVLSW</sequence>
<evidence type="ECO:0000256" key="13">
    <source>
        <dbReference type="PIRSR" id="PIRSR607828-2"/>
    </source>
</evidence>
<evidence type="ECO:0000313" key="15">
    <source>
        <dbReference type="EMBL" id="CAF0802193.1"/>
    </source>
</evidence>
<evidence type="ECO:0000256" key="10">
    <source>
        <dbReference type="ARBA" id="ARBA00029668"/>
    </source>
</evidence>
<evidence type="ECO:0000256" key="14">
    <source>
        <dbReference type="RuleBase" id="RU367039"/>
    </source>
</evidence>
<dbReference type="GO" id="GO:0005737">
    <property type="term" value="C:cytoplasm"/>
    <property type="evidence" value="ECO:0007669"/>
    <property type="project" value="UniProtKB-SubCell"/>
</dbReference>
<dbReference type="UniPathway" id="UPA00111">
    <property type="reaction ID" value="UER00527"/>
</dbReference>
<dbReference type="EMBL" id="CAJOBA010001262">
    <property type="protein sequence ID" value="CAF3585601.1"/>
    <property type="molecule type" value="Genomic_DNA"/>
</dbReference>
<dbReference type="Proteomes" id="UP000681722">
    <property type="component" value="Unassembled WGS sequence"/>
</dbReference>
<feature type="binding site" evidence="13">
    <location>
        <position position="249"/>
    </location>
    <ligand>
        <name>Fe cation</name>
        <dbReference type="ChEBI" id="CHEBI:24875"/>
        <label>1</label>
    </ligand>
</feature>
<evidence type="ECO:0000256" key="9">
    <source>
        <dbReference type="ARBA" id="ARBA00023004"/>
    </source>
</evidence>
<keyword evidence="7 13" id="KW-0479">Metal-binding</keyword>
<feature type="binding site" evidence="12">
    <location>
        <position position="122"/>
    </location>
    <ligand>
        <name>substrate</name>
    </ligand>
</feature>
<feature type="binding site" evidence="12">
    <location>
        <begin position="216"/>
        <end position="217"/>
    </location>
    <ligand>
        <name>substrate</name>
    </ligand>
</feature>
<name>A0A813V4I6_9BILA</name>
<feature type="binding site" evidence="13">
    <location>
        <position position="216"/>
    </location>
    <ligand>
        <name>Fe cation</name>
        <dbReference type="ChEBI" id="CHEBI:24875"/>
        <label>1</label>
    </ligand>
</feature>
<feature type="binding site" evidence="13">
    <location>
        <position position="189"/>
    </location>
    <ligand>
        <name>Fe cation</name>
        <dbReference type="ChEBI" id="CHEBI:24875"/>
        <label>1</label>
    </ligand>
</feature>
<evidence type="ECO:0000256" key="5">
    <source>
        <dbReference type="ARBA" id="ARBA00019269"/>
    </source>
</evidence>
<keyword evidence="9 13" id="KW-0408">Iron</keyword>
<dbReference type="PANTHER" id="PTHR12588:SF0">
    <property type="entry name" value="INOSITOL OXYGENASE"/>
    <property type="match status" value="1"/>
</dbReference>
<dbReference type="InterPro" id="IPR007828">
    <property type="entry name" value="Inositol_oxygenase"/>
</dbReference>
<evidence type="ECO:0000256" key="3">
    <source>
        <dbReference type="ARBA" id="ARBA00005286"/>
    </source>
</evidence>
<dbReference type="GO" id="GO:0005506">
    <property type="term" value="F:iron ion binding"/>
    <property type="evidence" value="ECO:0007669"/>
    <property type="project" value="InterPro"/>
</dbReference>
<feature type="binding site" evidence="13">
    <location>
        <position position="119"/>
    </location>
    <ligand>
        <name>Fe cation</name>
        <dbReference type="ChEBI" id="CHEBI:24875"/>
        <label>1</label>
    </ligand>
</feature>
<keyword evidence="8 14" id="KW-0560">Oxidoreductase</keyword>
<evidence type="ECO:0000313" key="16">
    <source>
        <dbReference type="EMBL" id="CAF0836560.1"/>
    </source>
</evidence>
<evidence type="ECO:0000256" key="7">
    <source>
        <dbReference type="ARBA" id="ARBA00022723"/>
    </source>
</evidence>
<comment type="caution">
    <text evidence="16">The sequence shown here is derived from an EMBL/GenBank/DDBJ whole genome shotgun (WGS) entry which is preliminary data.</text>
</comment>
<protein>
    <recommendedName>
        <fullName evidence="5 14">Inositol oxygenase</fullName>
        <ecNumber evidence="4 14">1.13.99.1</ecNumber>
    </recommendedName>
    <alternativeName>
        <fullName evidence="10 14">Myo-inositol oxygenase</fullName>
    </alternativeName>
</protein>
<dbReference type="GO" id="GO:0019310">
    <property type="term" value="P:inositol catabolic process"/>
    <property type="evidence" value="ECO:0007669"/>
    <property type="project" value="UniProtKB-UniRule"/>
</dbReference>
<evidence type="ECO:0000256" key="4">
    <source>
        <dbReference type="ARBA" id="ARBA00011919"/>
    </source>
</evidence>
<comment type="catalytic activity">
    <reaction evidence="11 14">
        <text>myo-inositol + O2 = D-glucuronate + H2O + H(+)</text>
        <dbReference type="Rhea" id="RHEA:23696"/>
        <dbReference type="ChEBI" id="CHEBI:15377"/>
        <dbReference type="ChEBI" id="CHEBI:15378"/>
        <dbReference type="ChEBI" id="CHEBI:15379"/>
        <dbReference type="ChEBI" id="CHEBI:17268"/>
        <dbReference type="ChEBI" id="CHEBI:58720"/>
        <dbReference type="EC" id="1.13.99.1"/>
    </reaction>
</comment>
<evidence type="ECO:0000256" key="8">
    <source>
        <dbReference type="ARBA" id="ARBA00023002"/>
    </source>
</evidence>
<gene>
    <name evidence="16" type="ORF">GPM918_LOCUS5338</name>
    <name evidence="15" type="ORF">OVA965_LOCUS4704</name>
    <name evidence="18" type="ORF">SRO942_LOCUS5338</name>
    <name evidence="17" type="ORF">TMI583_LOCUS4702</name>
</gene>
<dbReference type="Proteomes" id="UP000682733">
    <property type="component" value="Unassembled WGS sequence"/>
</dbReference>
<dbReference type="EMBL" id="CAJOBC010000767">
    <property type="protein sequence ID" value="CAF3623793.1"/>
    <property type="molecule type" value="Genomic_DNA"/>
</dbReference>
<comment type="pathway">
    <text evidence="2 14">Polyol metabolism; myo-inositol degradation into D-glucuronate; D-glucuronate from myo-inositol: step 1/1.</text>
</comment>
<organism evidence="16 19">
    <name type="scientific">Didymodactylos carnosus</name>
    <dbReference type="NCBI Taxonomy" id="1234261"/>
    <lineage>
        <taxon>Eukaryota</taxon>
        <taxon>Metazoa</taxon>
        <taxon>Spiralia</taxon>
        <taxon>Gnathifera</taxon>
        <taxon>Rotifera</taxon>
        <taxon>Eurotatoria</taxon>
        <taxon>Bdelloidea</taxon>
        <taxon>Philodinida</taxon>
        <taxon>Philodinidae</taxon>
        <taxon>Didymodactylos</taxon>
    </lineage>
</organism>
<dbReference type="GO" id="GO:0050113">
    <property type="term" value="F:inositol oxygenase activity"/>
    <property type="evidence" value="ECO:0007669"/>
    <property type="project" value="UniProtKB-UniRule"/>
</dbReference>
<dbReference type="OrthoDB" id="5151075at2759"/>